<dbReference type="EMBL" id="BPLR01004452">
    <property type="protein sequence ID" value="GIX94931.1"/>
    <property type="molecule type" value="Genomic_DNA"/>
</dbReference>
<accession>A0AAV4PGU5</accession>
<dbReference type="AlphaFoldDB" id="A0AAV4PGU5"/>
<protein>
    <submittedName>
        <fullName evidence="1">Uncharacterized protein</fullName>
    </submittedName>
</protein>
<reference evidence="1 2" key="1">
    <citation type="submission" date="2021-06" db="EMBL/GenBank/DDBJ databases">
        <title>Caerostris extrusa draft genome.</title>
        <authorList>
            <person name="Kono N."/>
            <person name="Arakawa K."/>
        </authorList>
    </citation>
    <scope>NUCLEOTIDE SEQUENCE [LARGE SCALE GENOMIC DNA]</scope>
</reference>
<organism evidence="1 2">
    <name type="scientific">Caerostris extrusa</name>
    <name type="common">Bark spider</name>
    <name type="synonym">Caerostris bankana</name>
    <dbReference type="NCBI Taxonomy" id="172846"/>
    <lineage>
        <taxon>Eukaryota</taxon>
        <taxon>Metazoa</taxon>
        <taxon>Ecdysozoa</taxon>
        <taxon>Arthropoda</taxon>
        <taxon>Chelicerata</taxon>
        <taxon>Arachnida</taxon>
        <taxon>Araneae</taxon>
        <taxon>Araneomorphae</taxon>
        <taxon>Entelegynae</taxon>
        <taxon>Araneoidea</taxon>
        <taxon>Araneidae</taxon>
        <taxon>Caerostris</taxon>
    </lineage>
</organism>
<keyword evidence="2" id="KW-1185">Reference proteome</keyword>
<dbReference type="Proteomes" id="UP001054945">
    <property type="component" value="Unassembled WGS sequence"/>
</dbReference>
<evidence type="ECO:0000313" key="1">
    <source>
        <dbReference type="EMBL" id="GIX94931.1"/>
    </source>
</evidence>
<comment type="caution">
    <text evidence="1">The sequence shown here is derived from an EMBL/GenBank/DDBJ whole genome shotgun (WGS) entry which is preliminary data.</text>
</comment>
<name>A0AAV4PGU5_CAEEX</name>
<sequence length="75" mass="8955">MQNWRKEKIKRKMSPLLIDSTDKQTAVREDKELWRKEVSPNSIMQKYRQVSLLTSLIIIVKDTRLSYCDDDKEAI</sequence>
<gene>
    <name evidence="1" type="ORF">CEXT_526241</name>
</gene>
<evidence type="ECO:0000313" key="2">
    <source>
        <dbReference type="Proteomes" id="UP001054945"/>
    </source>
</evidence>
<proteinExistence type="predicted"/>